<evidence type="ECO:0000313" key="1">
    <source>
        <dbReference type="EMBL" id="EYC26158.1"/>
    </source>
</evidence>
<protein>
    <submittedName>
        <fullName evidence="1">Uncharacterized protein</fullName>
    </submittedName>
</protein>
<reference evidence="2" key="1">
    <citation type="journal article" date="2015" name="Nat. Genet.">
        <title>The genome and transcriptome of the zoonotic hookworm Ancylostoma ceylanicum identify infection-specific gene families.</title>
        <authorList>
            <person name="Schwarz E.M."/>
            <person name="Hu Y."/>
            <person name="Antoshechkin I."/>
            <person name="Miller M.M."/>
            <person name="Sternberg P.W."/>
            <person name="Aroian R.V."/>
        </authorList>
    </citation>
    <scope>NUCLEOTIDE SEQUENCE</scope>
    <source>
        <strain evidence="2">HY135</strain>
    </source>
</reference>
<dbReference type="Proteomes" id="UP000024635">
    <property type="component" value="Unassembled WGS sequence"/>
</dbReference>
<keyword evidence="2" id="KW-1185">Reference proteome</keyword>
<comment type="caution">
    <text evidence="1">The sequence shown here is derived from an EMBL/GenBank/DDBJ whole genome shotgun (WGS) entry which is preliminary data.</text>
</comment>
<name>A0A016VHC9_9BILA</name>
<dbReference type="AlphaFoldDB" id="A0A016VHC9"/>
<accession>A0A016VHC9</accession>
<sequence>MELLRFRRQTLIQRVAGKLLISLITVFDSRKLFSYLEAVAETLRKQQVFHFLNASVQQLLRTAKIFPRT</sequence>
<proteinExistence type="predicted"/>
<dbReference type="EMBL" id="JARK01001347">
    <property type="protein sequence ID" value="EYC26158.1"/>
    <property type="molecule type" value="Genomic_DNA"/>
</dbReference>
<organism evidence="1 2">
    <name type="scientific">Ancylostoma ceylanicum</name>
    <dbReference type="NCBI Taxonomy" id="53326"/>
    <lineage>
        <taxon>Eukaryota</taxon>
        <taxon>Metazoa</taxon>
        <taxon>Ecdysozoa</taxon>
        <taxon>Nematoda</taxon>
        <taxon>Chromadorea</taxon>
        <taxon>Rhabditida</taxon>
        <taxon>Rhabditina</taxon>
        <taxon>Rhabditomorpha</taxon>
        <taxon>Strongyloidea</taxon>
        <taxon>Ancylostomatidae</taxon>
        <taxon>Ancylostomatinae</taxon>
        <taxon>Ancylostoma</taxon>
    </lineage>
</organism>
<evidence type="ECO:0000313" key="2">
    <source>
        <dbReference type="Proteomes" id="UP000024635"/>
    </source>
</evidence>
<gene>
    <name evidence="1" type="primary">Acey_s0011.g1589</name>
    <name evidence="1" type="ORF">Y032_0011g1589</name>
</gene>